<dbReference type="RefSeq" id="XP_024668775.1">
    <property type="nucleotide sequence ID" value="XM_024816904.1"/>
</dbReference>
<evidence type="ECO:0000313" key="2">
    <source>
        <dbReference type="Proteomes" id="UP000234585"/>
    </source>
</evidence>
<name>A0A2I2F2A3_ASPCN</name>
<protein>
    <submittedName>
        <fullName evidence="1">Uncharacterized protein</fullName>
    </submittedName>
</protein>
<sequence length="293" mass="32647">MSMAQSALATLHALKHTTAPSIQHQGQLDLLNKVFAPLVSHPHHHHLPHVAHDHPVYHAMEALFGSIAALRNPSANHKIPPIKVYCDFARIHEDHLCHGRAAPGIACDTHLEREFPISPLYTECRTGPSSLPVLPAEAFGHASPHHHDKHIPVQICRDYLDRIKALPEGNFVSPPAIFNISQTPDKIIYIQVDTTPRQLVMQPSAIDRRIFSHRPSQNIPPYFDLALLRELVTVVQRETGPWAGNDSVSAPATITPDSLVDFTLGSVLLQAEDNFLAKQRHSKMTFLSRRFHG</sequence>
<evidence type="ECO:0000313" key="1">
    <source>
        <dbReference type="EMBL" id="PLB34763.1"/>
    </source>
</evidence>
<accession>A0A2I2F2A3</accession>
<keyword evidence="2" id="KW-1185">Reference proteome</keyword>
<reference evidence="1 2" key="1">
    <citation type="submission" date="2017-12" db="EMBL/GenBank/DDBJ databases">
        <authorList>
            <consortium name="DOE Joint Genome Institute"/>
            <person name="Haridas S."/>
            <person name="Kjaerbolling I."/>
            <person name="Vesth T.C."/>
            <person name="Frisvad J.C."/>
            <person name="Nybo J.L."/>
            <person name="Theobald S."/>
            <person name="Kuo A."/>
            <person name="Bowyer P."/>
            <person name="Matsuda Y."/>
            <person name="Mondo S."/>
            <person name="Lyhne E.K."/>
            <person name="Kogle M.E."/>
            <person name="Clum A."/>
            <person name="Lipzen A."/>
            <person name="Salamov A."/>
            <person name="Ngan C.Y."/>
            <person name="Daum C."/>
            <person name="Chiniquy J."/>
            <person name="Barry K."/>
            <person name="LaButti K."/>
            <person name="Simmons B.A."/>
            <person name="Magnuson J.K."/>
            <person name="Mortensen U.H."/>
            <person name="Larsen T.O."/>
            <person name="Grigoriev I.V."/>
            <person name="Baker S.E."/>
            <person name="Andersen M.R."/>
            <person name="Nordberg H.P."/>
            <person name="Cantor M.N."/>
            <person name="Hua S.X."/>
        </authorList>
    </citation>
    <scope>NUCLEOTIDE SEQUENCE [LARGE SCALE GENOMIC DNA]</scope>
    <source>
        <strain evidence="1 2">CBS 102.13</strain>
    </source>
</reference>
<dbReference type="OrthoDB" id="10375423at2759"/>
<dbReference type="GeneID" id="36524064"/>
<dbReference type="AlphaFoldDB" id="A0A2I2F2A3"/>
<dbReference type="Proteomes" id="UP000234585">
    <property type="component" value="Unassembled WGS sequence"/>
</dbReference>
<organism evidence="1 2">
    <name type="scientific">Aspergillus candidus</name>
    <dbReference type="NCBI Taxonomy" id="41067"/>
    <lineage>
        <taxon>Eukaryota</taxon>
        <taxon>Fungi</taxon>
        <taxon>Dikarya</taxon>
        <taxon>Ascomycota</taxon>
        <taxon>Pezizomycotina</taxon>
        <taxon>Eurotiomycetes</taxon>
        <taxon>Eurotiomycetidae</taxon>
        <taxon>Eurotiales</taxon>
        <taxon>Aspergillaceae</taxon>
        <taxon>Aspergillus</taxon>
        <taxon>Aspergillus subgen. Circumdati</taxon>
    </lineage>
</organism>
<gene>
    <name evidence="1" type="ORF">BDW47DRAFT_128787</name>
</gene>
<proteinExistence type="predicted"/>
<dbReference type="EMBL" id="KZ559173">
    <property type="protein sequence ID" value="PLB34763.1"/>
    <property type="molecule type" value="Genomic_DNA"/>
</dbReference>